<keyword evidence="3 19" id="KW-0723">Serine/threonine-protein kinase</keyword>
<dbReference type="FunFam" id="2.90.10.10:FF:000003">
    <property type="entry name" value="G-type lectin S-receptor-like serine/threonine-protein kinase"/>
    <property type="match status" value="1"/>
</dbReference>
<evidence type="ECO:0000256" key="11">
    <source>
        <dbReference type="ARBA" id="ARBA00022840"/>
    </source>
</evidence>
<dbReference type="GO" id="GO:0004674">
    <property type="term" value="F:protein serine/threonine kinase activity"/>
    <property type="evidence" value="ECO:0007669"/>
    <property type="project" value="UniProtKB-KW"/>
</dbReference>
<keyword evidence="16" id="KW-0325">Glycoprotein</keyword>
<evidence type="ECO:0000259" key="24">
    <source>
        <dbReference type="PROSITE" id="PS50948"/>
    </source>
</evidence>
<evidence type="ECO:0000256" key="2">
    <source>
        <dbReference type="ARBA" id="ARBA00022475"/>
    </source>
</evidence>
<evidence type="ECO:0000256" key="8">
    <source>
        <dbReference type="ARBA" id="ARBA00022734"/>
    </source>
</evidence>
<evidence type="ECO:0000256" key="10">
    <source>
        <dbReference type="ARBA" id="ARBA00022777"/>
    </source>
</evidence>
<evidence type="ECO:0000256" key="4">
    <source>
        <dbReference type="ARBA" id="ARBA00022536"/>
    </source>
</evidence>
<keyword evidence="9 19" id="KW-0547">Nucleotide-binding</keyword>
<proteinExistence type="inferred from homology"/>
<dbReference type="SMART" id="SM00108">
    <property type="entry name" value="B_lectin"/>
    <property type="match status" value="1"/>
</dbReference>
<evidence type="ECO:0000256" key="1">
    <source>
        <dbReference type="ARBA" id="ARBA00004251"/>
    </source>
</evidence>
<feature type="signal peptide" evidence="21">
    <location>
        <begin position="1"/>
        <end position="29"/>
    </location>
</feature>
<dbReference type="AlphaFoldDB" id="A0A0E0Q9N9"/>
<keyword evidence="12 20" id="KW-1133">Transmembrane helix</keyword>
<keyword evidence="6 20" id="KW-0812">Transmembrane</keyword>
<dbReference type="GO" id="GO:0030246">
    <property type="term" value="F:carbohydrate binding"/>
    <property type="evidence" value="ECO:0007669"/>
    <property type="project" value="UniProtKB-KW"/>
</dbReference>
<dbReference type="eggNOG" id="ENOG502QS2H">
    <property type="taxonomic scope" value="Eukaryota"/>
</dbReference>
<dbReference type="GO" id="GO:0048544">
    <property type="term" value="P:recognition of pollen"/>
    <property type="evidence" value="ECO:0007669"/>
    <property type="project" value="InterPro"/>
</dbReference>
<evidence type="ECO:0000256" key="6">
    <source>
        <dbReference type="ARBA" id="ARBA00022692"/>
    </source>
</evidence>
<dbReference type="InterPro" id="IPR000719">
    <property type="entry name" value="Prot_kinase_dom"/>
</dbReference>
<keyword evidence="14" id="KW-1015">Disulfide bond</keyword>
<keyword evidence="8" id="KW-0430">Lectin</keyword>
<keyword evidence="13 20" id="KW-0472">Membrane</keyword>
<dbReference type="PANTHER" id="PTHR27002:SF443">
    <property type="entry name" value="RECEPTOR-LIKE SERINE_THREONINE-PROTEIN KINASE"/>
    <property type="match status" value="1"/>
</dbReference>
<dbReference type="Pfam" id="PF00954">
    <property type="entry name" value="S_locus_glycop"/>
    <property type="match status" value="1"/>
</dbReference>
<dbReference type="InterPro" id="IPR001480">
    <property type="entry name" value="Bulb-type_lectin_dom"/>
</dbReference>
<dbReference type="SMART" id="SM00473">
    <property type="entry name" value="PAN_AP"/>
    <property type="match status" value="1"/>
</dbReference>
<dbReference type="InterPro" id="IPR001245">
    <property type="entry name" value="Ser-Thr/Tyr_kinase_cat_dom"/>
</dbReference>
<dbReference type="InterPro" id="IPR024171">
    <property type="entry name" value="SRK-like_kinase"/>
</dbReference>
<dbReference type="CDD" id="cd01098">
    <property type="entry name" value="PAN_AP_plant"/>
    <property type="match status" value="1"/>
</dbReference>
<keyword evidence="11 19" id="KW-0067">ATP-binding</keyword>
<dbReference type="GO" id="GO:0045087">
    <property type="term" value="P:innate immune response"/>
    <property type="evidence" value="ECO:0007669"/>
    <property type="project" value="UniProtKB-ARBA"/>
</dbReference>
<evidence type="ECO:0000256" key="7">
    <source>
        <dbReference type="ARBA" id="ARBA00022729"/>
    </source>
</evidence>
<evidence type="ECO:0000313" key="26">
    <source>
        <dbReference type="Proteomes" id="UP000008022"/>
    </source>
</evidence>
<comment type="similarity">
    <text evidence="19">Belongs to the protein kinase superfamily. Ser/Thr protein kinase family.</text>
</comment>
<dbReference type="Gene3D" id="2.90.10.10">
    <property type="entry name" value="Bulb-type lectin domain"/>
    <property type="match status" value="1"/>
</dbReference>
<dbReference type="Pfam" id="PF08276">
    <property type="entry name" value="PAN_2"/>
    <property type="match status" value="1"/>
</dbReference>
<evidence type="ECO:0000256" key="15">
    <source>
        <dbReference type="ARBA" id="ARBA00023170"/>
    </source>
</evidence>
<sequence length="901" mass="97220">MAMAAASAMRPLAPLFLFFFFFFFSLAASASDTILANSSLADGQKLVSAGGVFELGFFTPPGSTAAARFLGIWYRDIDPPTVVWVANRDAPVSGTAGSLAVVVNGSGGGGGGRLVLGDGSGRVVWSSAPSNVTASDPVAARLLDSGNFVLVGGGGGGGGAGDVLWQSFDYPSDTLLPGMKFGWDLTTGLDRYLTTWRSAGDPSPGDYTFKIDPRGAPEGFIWYNGTSPVYRNGPWDGLQFSGEPEMEPNNTSFRFEFVANRTDVYYTFVLDDGGGGVLSRFVLNQSSAQRYVWLPQAGGWSLYWSLPRDQCDQYAHCGAYGVCDVGAASMCGCPAGFAPASPRNWELRDSSAGCARRTRLNCTGDGFLPLRGVKLPDTTNATVDAAIAVDQCRARCLANCSCVAYAASDVRGGGSGCIMWSSPLVDIRKFSYGGEDLFMRLAASDLPTNGDDSSRKNTVLAVVLSLSGVVLLALAAFFVWDKLFRNKVANPVRFQSPQRFTSFDSSIPLNQVQDRKMEDETRHSNELNVTLFDFNTIAFSTDNFANLAKLGEGGFGPVYKGELDGGQTVAVKRLSKFSTQGLDEFKNEVMLIARLQHVNLVRLLGCCIHGEERMLVYEYMENKSLDNFIFDKARSAQLNWSKRFNIILGIARGLLYLHQDSRFKIIHRDLKAGNILLDGDMNPKISDFGVARIFGDDTDSHTRKVVGTYGYMSPEYAMDGVFSVKSDVFSFGVLVLELVSGRKNRGMYSSGEQTSLLSHAWRLWREGNALALLDEAVAGGGGGGGGYSRSEVLRCVQVGLLCVQERPEDRPHMAAVFMMLGNLSAVVPQPRHPGFCSDRGGGGSTDGEWSSTCTVNDVTVTIVEGRLSSPPPYEVSRKIPGCFSRCEVKCSQSPWDGGSIE</sequence>
<feature type="domain" description="Bulb-type lectin" evidence="23">
    <location>
        <begin position="31"/>
        <end position="163"/>
    </location>
</feature>
<evidence type="ECO:0000259" key="22">
    <source>
        <dbReference type="PROSITE" id="PS50011"/>
    </source>
</evidence>
<evidence type="ECO:0000256" key="9">
    <source>
        <dbReference type="ARBA" id="ARBA00022741"/>
    </source>
</evidence>
<evidence type="ECO:0000256" key="14">
    <source>
        <dbReference type="ARBA" id="ARBA00023157"/>
    </source>
</evidence>
<dbReference type="PANTHER" id="PTHR27002">
    <property type="entry name" value="RECEPTOR-LIKE SERINE/THREONINE-PROTEIN KINASE SD1-8"/>
    <property type="match status" value="1"/>
</dbReference>
<keyword evidence="26" id="KW-1185">Reference proteome</keyword>
<dbReference type="HOGENOM" id="CLU_000288_116_5_1"/>
<dbReference type="FunFam" id="1.10.510.10:FF:000345">
    <property type="entry name" value="G-type lectin S-receptor-like serine/threonine-protein kinase"/>
    <property type="match status" value="1"/>
</dbReference>
<keyword evidence="5 19" id="KW-0808">Transferase</keyword>
<dbReference type="PROSITE" id="PS50948">
    <property type="entry name" value="PAN"/>
    <property type="match status" value="1"/>
</dbReference>
<dbReference type="PIRSF" id="PIRSF000641">
    <property type="entry name" value="SRK"/>
    <property type="match status" value="1"/>
</dbReference>
<keyword evidence="10 19" id="KW-0418">Kinase</keyword>
<dbReference type="InterPro" id="IPR011009">
    <property type="entry name" value="Kinase-like_dom_sf"/>
</dbReference>
<dbReference type="Gramene" id="ORUFI07G18800.2">
    <property type="protein sequence ID" value="ORUFI07G18800.2"/>
    <property type="gene ID" value="ORUFI07G18800"/>
</dbReference>
<dbReference type="Gene3D" id="1.10.510.10">
    <property type="entry name" value="Transferase(Phosphotransferase) domain 1"/>
    <property type="match status" value="1"/>
</dbReference>
<evidence type="ECO:0000256" key="19">
    <source>
        <dbReference type="PIRNR" id="PIRNR000641"/>
    </source>
</evidence>
<dbReference type="PROSITE" id="PS00108">
    <property type="entry name" value="PROTEIN_KINASE_ST"/>
    <property type="match status" value="1"/>
</dbReference>
<evidence type="ECO:0000256" key="18">
    <source>
        <dbReference type="ARBA" id="ARBA00048679"/>
    </source>
</evidence>
<evidence type="ECO:0000259" key="23">
    <source>
        <dbReference type="PROSITE" id="PS50927"/>
    </source>
</evidence>
<dbReference type="CDD" id="cd00028">
    <property type="entry name" value="B_lectin"/>
    <property type="match status" value="1"/>
</dbReference>
<dbReference type="FunFam" id="3.30.200.20:FF:000418">
    <property type="entry name" value="G-type lectin S-receptor-like serine/threonine-protein kinase"/>
    <property type="match status" value="1"/>
</dbReference>
<dbReference type="GO" id="GO:0106310">
    <property type="term" value="F:protein serine kinase activity"/>
    <property type="evidence" value="ECO:0007669"/>
    <property type="project" value="RHEA"/>
</dbReference>
<dbReference type="SUPFAM" id="SSF51110">
    <property type="entry name" value="alpha-D-mannose-specific plant lectins"/>
    <property type="match status" value="1"/>
</dbReference>
<comment type="catalytic activity">
    <reaction evidence="17 19">
        <text>L-threonyl-[protein] + ATP = O-phospho-L-threonyl-[protein] + ADP + H(+)</text>
        <dbReference type="Rhea" id="RHEA:46608"/>
        <dbReference type="Rhea" id="RHEA-COMP:11060"/>
        <dbReference type="Rhea" id="RHEA-COMP:11605"/>
        <dbReference type="ChEBI" id="CHEBI:15378"/>
        <dbReference type="ChEBI" id="CHEBI:30013"/>
        <dbReference type="ChEBI" id="CHEBI:30616"/>
        <dbReference type="ChEBI" id="CHEBI:61977"/>
        <dbReference type="ChEBI" id="CHEBI:456216"/>
        <dbReference type="EC" id="2.7.11.1"/>
    </reaction>
</comment>
<dbReference type="OMA" id="MEPNNTS"/>
<dbReference type="InterPro" id="IPR003609">
    <property type="entry name" value="Pan_app"/>
</dbReference>
<dbReference type="SUPFAM" id="SSF56112">
    <property type="entry name" value="Protein kinase-like (PK-like)"/>
    <property type="match status" value="1"/>
</dbReference>
<feature type="domain" description="Protein kinase" evidence="22">
    <location>
        <begin position="544"/>
        <end position="835"/>
    </location>
</feature>
<dbReference type="GO" id="GO:0005524">
    <property type="term" value="F:ATP binding"/>
    <property type="evidence" value="ECO:0007669"/>
    <property type="project" value="UniProtKB-KW"/>
</dbReference>
<evidence type="ECO:0000256" key="12">
    <source>
        <dbReference type="ARBA" id="ARBA00022989"/>
    </source>
</evidence>
<evidence type="ECO:0000256" key="13">
    <source>
        <dbReference type="ARBA" id="ARBA00023136"/>
    </source>
</evidence>
<keyword evidence="15" id="KW-0675">Receptor</keyword>
<feature type="transmembrane region" description="Helical" evidence="20">
    <location>
        <begin position="459"/>
        <end position="480"/>
    </location>
</feature>
<comment type="subcellular location">
    <subcellularLocation>
        <location evidence="1">Cell membrane</location>
        <topology evidence="1">Single-pass type I membrane protein</topology>
    </subcellularLocation>
</comment>
<name>A0A0E0Q9N9_ORYRU</name>
<keyword evidence="7 21" id="KW-0732">Signal</keyword>
<dbReference type="GO" id="GO:0005886">
    <property type="term" value="C:plasma membrane"/>
    <property type="evidence" value="ECO:0007669"/>
    <property type="project" value="UniProtKB-SubCell"/>
</dbReference>
<dbReference type="InterPro" id="IPR000858">
    <property type="entry name" value="S_locus_glycoprot_dom"/>
</dbReference>
<dbReference type="InterPro" id="IPR036426">
    <property type="entry name" value="Bulb-type_lectin_dom_sf"/>
</dbReference>
<dbReference type="EC" id="2.7.11.1" evidence="19"/>
<feature type="chain" id="PRO_5002371159" description="Receptor-like serine/threonine-protein kinase" evidence="21">
    <location>
        <begin position="30"/>
        <end position="901"/>
    </location>
</feature>
<dbReference type="InterPro" id="IPR021820">
    <property type="entry name" value="S-locus_recpt_kinase_C"/>
</dbReference>
<comment type="catalytic activity">
    <reaction evidence="18 19">
        <text>L-seryl-[protein] + ATP = O-phospho-L-seryl-[protein] + ADP + H(+)</text>
        <dbReference type="Rhea" id="RHEA:17989"/>
        <dbReference type="Rhea" id="RHEA-COMP:9863"/>
        <dbReference type="Rhea" id="RHEA-COMP:11604"/>
        <dbReference type="ChEBI" id="CHEBI:15378"/>
        <dbReference type="ChEBI" id="CHEBI:29999"/>
        <dbReference type="ChEBI" id="CHEBI:30616"/>
        <dbReference type="ChEBI" id="CHEBI:83421"/>
        <dbReference type="ChEBI" id="CHEBI:456216"/>
        <dbReference type="EC" id="2.7.11.1"/>
    </reaction>
</comment>
<keyword evidence="4" id="KW-0245">EGF-like domain</keyword>
<dbReference type="InterPro" id="IPR008271">
    <property type="entry name" value="Ser/Thr_kinase_AS"/>
</dbReference>
<evidence type="ECO:0000256" key="21">
    <source>
        <dbReference type="SAM" id="SignalP"/>
    </source>
</evidence>
<dbReference type="PROSITE" id="PS50927">
    <property type="entry name" value="BULB_LECTIN"/>
    <property type="match status" value="1"/>
</dbReference>
<dbReference type="Gene3D" id="3.30.200.20">
    <property type="entry name" value="Phosphorylase Kinase, domain 1"/>
    <property type="match status" value="1"/>
</dbReference>
<dbReference type="Proteomes" id="UP000008022">
    <property type="component" value="Unassembled WGS sequence"/>
</dbReference>
<dbReference type="SMART" id="SM00220">
    <property type="entry name" value="S_TKc"/>
    <property type="match status" value="1"/>
</dbReference>
<protein>
    <recommendedName>
        <fullName evidence="19">Receptor-like serine/threonine-protein kinase</fullName>
        <ecNumber evidence="19">2.7.11.1</ecNumber>
    </recommendedName>
</protein>
<evidence type="ECO:0000256" key="17">
    <source>
        <dbReference type="ARBA" id="ARBA00047899"/>
    </source>
</evidence>
<dbReference type="Pfam" id="PF07714">
    <property type="entry name" value="PK_Tyr_Ser-Thr"/>
    <property type="match status" value="1"/>
</dbReference>
<evidence type="ECO:0000256" key="16">
    <source>
        <dbReference type="ARBA" id="ARBA00023180"/>
    </source>
</evidence>
<feature type="domain" description="Apple" evidence="24">
    <location>
        <begin position="362"/>
        <end position="442"/>
    </location>
</feature>
<dbReference type="GO" id="GO:0031625">
    <property type="term" value="F:ubiquitin protein ligase binding"/>
    <property type="evidence" value="ECO:0007669"/>
    <property type="project" value="UniProtKB-ARBA"/>
</dbReference>
<keyword evidence="2" id="KW-1003">Cell membrane</keyword>
<dbReference type="STRING" id="4529.A0A0E0Q9N9"/>
<dbReference type="EnsemblPlants" id="ORUFI07G18800.2">
    <property type="protein sequence ID" value="ORUFI07G18800.2"/>
    <property type="gene ID" value="ORUFI07G18800"/>
</dbReference>
<evidence type="ECO:0000256" key="20">
    <source>
        <dbReference type="SAM" id="Phobius"/>
    </source>
</evidence>
<dbReference type="PROSITE" id="PS50011">
    <property type="entry name" value="PROTEIN_KINASE_DOM"/>
    <property type="match status" value="1"/>
</dbReference>
<evidence type="ECO:0000256" key="5">
    <source>
        <dbReference type="ARBA" id="ARBA00022679"/>
    </source>
</evidence>
<evidence type="ECO:0000313" key="25">
    <source>
        <dbReference type="EnsemblPlants" id="ORUFI07G18800.2"/>
    </source>
</evidence>
<dbReference type="Pfam" id="PF01453">
    <property type="entry name" value="B_lectin"/>
    <property type="match status" value="1"/>
</dbReference>
<organism evidence="25 26">
    <name type="scientific">Oryza rufipogon</name>
    <name type="common">Brownbeard rice</name>
    <name type="synonym">Asian wild rice</name>
    <dbReference type="NCBI Taxonomy" id="4529"/>
    <lineage>
        <taxon>Eukaryota</taxon>
        <taxon>Viridiplantae</taxon>
        <taxon>Streptophyta</taxon>
        <taxon>Embryophyta</taxon>
        <taxon>Tracheophyta</taxon>
        <taxon>Spermatophyta</taxon>
        <taxon>Magnoliopsida</taxon>
        <taxon>Liliopsida</taxon>
        <taxon>Poales</taxon>
        <taxon>Poaceae</taxon>
        <taxon>BOP clade</taxon>
        <taxon>Oryzoideae</taxon>
        <taxon>Oryzeae</taxon>
        <taxon>Oryzinae</taxon>
        <taxon>Oryza</taxon>
    </lineage>
</organism>
<accession>A0A0E0Q9N9</accession>
<dbReference type="CDD" id="cd14066">
    <property type="entry name" value="STKc_IRAK"/>
    <property type="match status" value="1"/>
</dbReference>
<reference evidence="25" key="2">
    <citation type="submission" date="2015-06" db="UniProtKB">
        <authorList>
            <consortium name="EnsemblPlants"/>
        </authorList>
    </citation>
    <scope>IDENTIFICATION</scope>
</reference>
<dbReference type="Pfam" id="PF11883">
    <property type="entry name" value="DUF3403"/>
    <property type="match status" value="1"/>
</dbReference>
<reference evidence="26" key="1">
    <citation type="submission" date="2013-06" db="EMBL/GenBank/DDBJ databases">
        <authorList>
            <person name="Zhao Q."/>
        </authorList>
    </citation>
    <scope>NUCLEOTIDE SEQUENCE</scope>
    <source>
        <strain evidence="26">cv. W1943</strain>
    </source>
</reference>
<evidence type="ECO:0000256" key="3">
    <source>
        <dbReference type="ARBA" id="ARBA00022527"/>
    </source>
</evidence>